<name>Q2SIS1_HAHCH</name>
<protein>
    <submittedName>
        <fullName evidence="1">Uncharacterized protein</fullName>
    </submittedName>
</protein>
<dbReference type="EMBL" id="CP000155">
    <property type="protein sequence ID" value="ABC29453.1"/>
    <property type="molecule type" value="Genomic_DNA"/>
</dbReference>
<evidence type="ECO:0000313" key="2">
    <source>
        <dbReference type="Proteomes" id="UP000000238"/>
    </source>
</evidence>
<dbReference type="STRING" id="349521.HCH_02665"/>
<sequence length="37" mass="4133">MFCSIKNILSKTDGLRMVPADMASPLIRAEREALTRP</sequence>
<gene>
    <name evidence="1" type="ordered locus">HCH_02665</name>
</gene>
<accession>Q2SIS1</accession>
<proteinExistence type="predicted"/>
<reference evidence="1 2" key="1">
    <citation type="journal article" date="2005" name="Nucleic Acids Res.">
        <title>Genomic blueprint of Hahella chejuensis, a marine microbe producing an algicidal agent.</title>
        <authorList>
            <person name="Jeong H."/>
            <person name="Yim J.H."/>
            <person name="Lee C."/>
            <person name="Choi S.-H."/>
            <person name="Park Y.K."/>
            <person name="Yoon S.H."/>
            <person name="Hur C.-G."/>
            <person name="Kang H.-Y."/>
            <person name="Kim D."/>
            <person name="Lee H.H."/>
            <person name="Park K.H."/>
            <person name="Park S.-H."/>
            <person name="Park H.-S."/>
            <person name="Lee H.K."/>
            <person name="Oh T.K."/>
            <person name="Kim J.F."/>
        </authorList>
    </citation>
    <scope>NUCLEOTIDE SEQUENCE [LARGE SCALE GENOMIC DNA]</scope>
    <source>
        <strain evidence="1 2">KCTC 2396</strain>
    </source>
</reference>
<dbReference type="AlphaFoldDB" id="Q2SIS1"/>
<dbReference type="HOGENOM" id="CLU_3344301_0_0_6"/>
<dbReference type="Proteomes" id="UP000000238">
    <property type="component" value="Chromosome"/>
</dbReference>
<dbReference type="KEGG" id="hch:HCH_02665"/>
<keyword evidence="2" id="KW-1185">Reference proteome</keyword>
<evidence type="ECO:0000313" key="1">
    <source>
        <dbReference type="EMBL" id="ABC29453.1"/>
    </source>
</evidence>
<organism evidence="1 2">
    <name type="scientific">Hahella chejuensis (strain KCTC 2396)</name>
    <dbReference type="NCBI Taxonomy" id="349521"/>
    <lineage>
        <taxon>Bacteria</taxon>
        <taxon>Pseudomonadati</taxon>
        <taxon>Pseudomonadota</taxon>
        <taxon>Gammaproteobacteria</taxon>
        <taxon>Oceanospirillales</taxon>
        <taxon>Hahellaceae</taxon>
        <taxon>Hahella</taxon>
    </lineage>
</organism>